<keyword evidence="3" id="KW-1185">Reference proteome</keyword>
<organism evidence="2 3">
    <name type="scientific">Albibacterium profundi</name>
    <dbReference type="NCBI Taxonomy" id="3134906"/>
    <lineage>
        <taxon>Bacteria</taxon>
        <taxon>Pseudomonadati</taxon>
        <taxon>Bacteroidota</taxon>
        <taxon>Sphingobacteriia</taxon>
        <taxon>Sphingobacteriales</taxon>
        <taxon>Sphingobacteriaceae</taxon>
        <taxon>Albibacterium</taxon>
    </lineage>
</organism>
<comment type="caution">
    <text evidence="2">The sequence shown here is derived from an EMBL/GenBank/DDBJ whole genome shotgun (WGS) entry which is preliminary data.</text>
</comment>
<dbReference type="RefSeq" id="WP_375557618.1">
    <property type="nucleotide sequence ID" value="NZ_JBBVGT010000002.1"/>
</dbReference>
<keyword evidence="2" id="KW-0255">Endonuclease</keyword>
<dbReference type="CDD" id="cd00085">
    <property type="entry name" value="HNHc"/>
    <property type="match status" value="1"/>
</dbReference>
<keyword evidence="2" id="KW-0378">Hydrolase</keyword>
<dbReference type="EMBL" id="JBBVGT010000002">
    <property type="protein sequence ID" value="MFB5946089.1"/>
    <property type="molecule type" value="Genomic_DNA"/>
</dbReference>
<dbReference type="PANTHER" id="PTHR33877">
    <property type="entry name" value="SLL1193 PROTEIN"/>
    <property type="match status" value="1"/>
</dbReference>
<dbReference type="GO" id="GO:0004519">
    <property type="term" value="F:endonuclease activity"/>
    <property type="evidence" value="ECO:0007669"/>
    <property type="project" value="UniProtKB-KW"/>
</dbReference>
<evidence type="ECO:0000313" key="3">
    <source>
        <dbReference type="Proteomes" id="UP001580928"/>
    </source>
</evidence>
<proteinExistence type="predicted"/>
<dbReference type="Gene3D" id="1.10.30.50">
    <property type="match status" value="1"/>
</dbReference>
<dbReference type="InterPro" id="IPR003615">
    <property type="entry name" value="HNH_nuc"/>
</dbReference>
<dbReference type="PANTHER" id="PTHR33877:SF1">
    <property type="entry name" value="TYPE IV METHYL-DIRECTED RESTRICTION ENZYME ECOKMCRA"/>
    <property type="match status" value="1"/>
</dbReference>
<gene>
    <name evidence="2" type="ORF">WKR92_09620</name>
</gene>
<dbReference type="Pfam" id="PF01844">
    <property type="entry name" value="HNH"/>
    <property type="match status" value="1"/>
</dbReference>
<feature type="domain" description="HNH nuclease" evidence="1">
    <location>
        <begin position="87"/>
        <end position="140"/>
    </location>
</feature>
<protein>
    <submittedName>
        <fullName evidence="2">HNH endonuclease</fullName>
    </submittedName>
</protein>
<reference evidence="2 3" key="1">
    <citation type="submission" date="2024-04" db="EMBL/GenBank/DDBJ databases">
        <title>Albibacterium profundi sp. nov., isolated from sediment of the Challenger Deep of Mariana Trench.</title>
        <authorList>
            <person name="Wang Y."/>
        </authorList>
    </citation>
    <scope>NUCLEOTIDE SEQUENCE [LARGE SCALE GENOMIC DNA]</scope>
    <source>
        <strain evidence="2 3">RHL897</strain>
    </source>
</reference>
<name>A0ABV5CEY5_9SPHI</name>
<dbReference type="InterPro" id="IPR002711">
    <property type="entry name" value="HNH"/>
</dbReference>
<dbReference type="SMART" id="SM00507">
    <property type="entry name" value="HNHc"/>
    <property type="match status" value="1"/>
</dbReference>
<accession>A0ABV5CEY5</accession>
<evidence type="ECO:0000313" key="2">
    <source>
        <dbReference type="EMBL" id="MFB5946089.1"/>
    </source>
</evidence>
<sequence length="146" mass="16709">MITYQKAPNSIHYTDNVIFCSVTKKQIFKCISVLKDENEVIYSYDYFVENIPSIIGGDMCIDIKMIISEALPLSKTAKKERQKMTNKLRYEVLKRDRFRCKYCGATSDYIQLHVDHIKPVSKGGESVESNLQTLCSTCNNGKSDAY</sequence>
<dbReference type="Proteomes" id="UP001580928">
    <property type="component" value="Unassembled WGS sequence"/>
</dbReference>
<keyword evidence="2" id="KW-0540">Nuclease</keyword>
<dbReference type="InterPro" id="IPR052892">
    <property type="entry name" value="NA-targeting_endonuclease"/>
</dbReference>
<evidence type="ECO:0000259" key="1">
    <source>
        <dbReference type="SMART" id="SM00507"/>
    </source>
</evidence>